<dbReference type="SUPFAM" id="SSF53098">
    <property type="entry name" value="Ribonuclease H-like"/>
    <property type="match status" value="1"/>
</dbReference>
<dbReference type="PROSITE" id="PS50157">
    <property type="entry name" value="ZINC_FINGER_C2H2_2"/>
    <property type="match status" value="1"/>
</dbReference>
<dbReference type="InterPro" id="IPR037431">
    <property type="entry name" value="REX4_DEDDh_dom"/>
</dbReference>
<dbReference type="Pfam" id="PF00929">
    <property type="entry name" value="RNase_T"/>
    <property type="match status" value="1"/>
</dbReference>
<keyword evidence="5" id="KW-0378">Hydrolase</keyword>
<dbReference type="InterPro" id="IPR012337">
    <property type="entry name" value="RNaseH-like_sf"/>
</dbReference>
<evidence type="ECO:0000256" key="5">
    <source>
        <dbReference type="ARBA" id="ARBA00022801"/>
    </source>
</evidence>
<dbReference type="Gene3D" id="3.30.420.10">
    <property type="entry name" value="Ribonuclease H-like superfamily/Ribonuclease H"/>
    <property type="match status" value="1"/>
</dbReference>
<reference evidence="10 11" key="1">
    <citation type="journal article" date="2022" name="Nat. Genet.">
        <title>Improved pea reference genome and pan-genome highlight genomic features and evolutionary characteristics.</title>
        <authorList>
            <person name="Yang T."/>
            <person name="Liu R."/>
            <person name="Luo Y."/>
            <person name="Hu S."/>
            <person name="Wang D."/>
            <person name="Wang C."/>
            <person name="Pandey M.K."/>
            <person name="Ge S."/>
            <person name="Xu Q."/>
            <person name="Li N."/>
            <person name="Li G."/>
            <person name="Huang Y."/>
            <person name="Saxena R.K."/>
            <person name="Ji Y."/>
            <person name="Li M."/>
            <person name="Yan X."/>
            <person name="He Y."/>
            <person name="Liu Y."/>
            <person name="Wang X."/>
            <person name="Xiang C."/>
            <person name="Varshney R.K."/>
            <person name="Ding H."/>
            <person name="Gao S."/>
            <person name="Zong X."/>
        </authorList>
    </citation>
    <scope>NUCLEOTIDE SEQUENCE [LARGE SCALE GENOMIC DNA]</scope>
    <source>
        <strain evidence="10 11">cv. Zhongwan 6</strain>
    </source>
</reference>
<keyword evidence="4" id="KW-0540">Nuclease</keyword>
<keyword evidence="6" id="KW-0269">Exonuclease</keyword>
<dbReference type="CDD" id="cd06144">
    <property type="entry name" value="REX4_like"/>
    <property type="match status" value="1"/>
</dbReference>
<dbReference type="AlphaFoldDB" id="A0A9D4X4Z7"/>
<keyword evidence="8" id="KW-0479">Metal-binding</keyword>
<name>A0A9D4X4Z7_PEA</name>
<dbReference type="Gramene" id="PSAT_LOCUS19329_t1">
    <property type="protein sequence ID" value="CAL5199987.1"/>
    <property type="gene ID" value="PSAT_LOCUS19329"/>
</dbReference>
<evidence type="ECO:0000256" key="8">
    <source>
        <dbReference type="PROSITE-ProRule" id="PRU00042"/>
    </source>
</evidence>
<evidence type="ECO:0000259" key="9">
    <source>
        <dbReference type="PROSITE" id="PS50157"/>
    </source>
</evidence>
<accession>A0A9D4X4Z7</accession>
<dbReference type="Gramene" id="Psat5g293240.1">
    <property type="protein sequence ID" value="Psat5g293240.1.cds"/>
    <property type="gene ID" value="Psat5g293240"/>
</dbReference>
<evidence type="ECO:0000256" key="1">
    <source>
        <dbReference type="ARBA" id="ARBA00004123"/>
    </source>
</evidence>
<dbReference type="PROSITE" id="PS00028">
    <property type="entry name" value="ZINC_FINGER_C2H2_1"/>
    <property type="match status" value="1"/>
</dbReference>
<dbReference type="GO" id="GO:0005634">
    <property type="term" value="C:nucleus"/>
    <property type="evidence" value="ECO:0007669"/>
    <property type="project" value="UniProtKB-SubCell"/>
</dbReference>
<keyword evidence="7" id="KW-0539">Nucleus</keyword>
<comment type="caution">
    <text evidence="10">The sequence shown here is derived from an EMBL/GenBank/DDBJ whole genome shotgun (WGS) entry which is preliminary data.</text>
</comment>
<evidence type="ECO:0000256" key="4">
    <source>
        <dbReference type="ARBA" id="ARBA00022722"/>
    </source>
</evidence>
<dbReference type="SMART" id="SM00479">
    <property type="entry name" value="EXOIII"/>
    <property type="match status" value="1"/>
</dbReference>
<evidence type="ECO:0000256" key="6">
    <source>
        <dbReference type="ARBA" id="ARBA00022839"/>
    </source>
</evidence>
<protein>
    <recommendedName>
        <fullName evidence="3">RNA exonuclease 4</fullName>
    </recommendedName>
</protein>
<keyword evidence="11" id="KW-1185">Reference proteome</keyword>
<proteinExistence type="inferred from homology"/>
<feature type="domain" description="C2H2-type" evidence="9">
    <location>
        <begin position="15"/>
        <end position="44"/>
    </location>
</feature>
<evidence type="ECO:0000256" key="3">
    <source>
        <dbReference type="ARBA" id="ARBA00016937"/>
    </source>
</evidence>
<dbReference type="Proteomes" id="UP001058974">
    <property type="component" value="Chromosome 5"/>
</dbReference>
<dbReference type="GO" id="GO:0006364">
    <property type="term" value="P:rRNA processing"/>
    <property type="evidence" value="ECO:0007669"/>
    <property type="project" value="InterPro"/>
</dbReference>
<dbReference type="OrthoDB" id="8191639at2759"/>
<gene>
    <name evidence="10" type="ORF">KIW84_058088</name>
</gene>
<dbReference type="InterPro" id="IPR047021">
    <property type="entry name" value="REXO1/3/4-like"/>
</dbReference>
<evidence type="ECO:0000313" key="11">
    <source>
        <dbReference type="Proteomes" id="UP001058974"/>
    </source>
</evidence>
<dbReference type="InterPro" id="IPR036397">
    <property type="entry name" value="RNaseH_sf"/>
</dbReference>
<dbReference type="GO" id="GO:0008408">
    <property type="term" value="F:3'-5' exonuclease activity"/>
    <property type="evidence" value="ECO:0007669"/>
    <property type="project" value="InterPro"/>
</dbReference>
<evidence type="ECO:0000313" key="10">
    <source>
        <dbReference type="EMBL" id="KAI5413808.1"/>
    </source>
</evidence>
<dbReference type="PANTHER" id="PTHR12801:SF123">
    <property type="entry name" value="RNA EXONUCLEASE 4"/>
    <property type="match status" value="1"/>
</dbReference>
<comment type="similarity">
    <text evidence="2">Belongs to the REXO4 family.</text>
</comment>
<evidence type="ECO:0000256" key="7">
    <source>
        <dbReference type="ARBA" id="ARBA00023242"/>
    </source>
</evidence>
<keyword evidence="8" id="KW-0862">Zinc</keyword>
<dbReference type="GO" id="GO:0003676">
    <property type="term" value="F:nucleic acid binding"/>
    <property type="evidence" value="ECO:0007669"/>
    <property type="project" value="InterPro"/>
</dbReference>
<dbReference type="PANTHER" id="PTHR12801">
    <property type="entry name" value="RNA EXONUCLEASE REXO1 / RECO3 FAMILY MEMBER-RELATED"/>
    <property type="match status" value="1"/>
</dbReference>
<sequence length="366" mass="41681">MDTEEDPPQNQAKRQKCSACYKQYKKKEHLIEHMKTSYHSIHQPRCVICRKHCKSFESLREHLMGPLAKGLCSAIFSQGGCKLCLTLADSPASLSEHRETCQLTAPVPLGTSEFPYTDSNIDFLDSSDENDADWRPKAIALDCEMVGGGSDGSLEVCARVCLVDEDENLILHTYVKPRIPVTNYRYDITGLTEEHLRDGMPLKQVREKILQILYNGESIGKVRLDGGKARLLVGHSLAYDLDSLEMSYPDHLMRDTAQYRPLLKTNSSSHSLKYLTRTYLGYDIQTGIHDPYEDCISAMRLYKRIRGQSHEEKGYGKLTPSDNIVEMCDRWRSKELDNLTPDELYAISESDYRCWCLDLKPKLAKA</sequence>
<dbReference type="EMBL" id="JAMSHJ010000005">
    <property type="protein sequence ID" value="KAI5413808.1"/>
    <property type="molecule type" value="Genomic_DNA"/>
</dbReference>
<dbReference type="InterPro" id="IPR013087">
    <property type="entry name" value="Znf_C2H2_type"/>
</dbReference>
<keyword evidence="8" id="KW-0863">Zinc-finger</keyword>
<evidence type="ECO:0000256" key="2">
    <source>
        <dbReference type="ARBA" id="ARBA00010489"/>
    </source>
</evidence>
<dbReference type="Gramene" id="Psat05G0808800-T1">
    <property type="protein sequence ID" value="KAI5413808.1"/>
    <property type="gene ID" value="KIW84_058088"/>
</dbReference>
<dbReference type="InterPro" id="IPR013520">
    <property type="entry name" value="Ribonucl_H"/>
</dbReference>
<organism evidence="10 11">
    <name type="scientific">Pisum sativum</name>
    <name type="common">Garden pea</name>
    <name type="synonym">Lathyrus oleraceus</name>
    <dbReference type="NCBI Taxonomy" id="3888"/>
    <lineage>
        <taxon>Eukaryota</taxon>
        <taxon>Viridiplantae</taxon>
        <taxon>Streptophyta</taxon>
        <taxon>Embryophyta</taxon>
        <taxon>Tracheophyta</taxon>
        <taxon>Spermatophyta</taxon>
        <taxon>Magnoliopsida</taxon>
        <taxon>eudicotyledons</taxon>
        <taxon>Gunneridae</taxon>
        <taxon>Pentapetalae</taxon>
        <taxon>rosids</taxon>
        <taxon>fabids</taxon>
        <taxon>Fabales</taxon>
        <taxon>Fabaceae</taxon>
        <taxon>Papilionoideae</taxon>
        <taxon>50 kb inversion clade</taxon>
        <taxon>NPAAA clade</taxon>
        <taxon>Hologalegina</taxon>
        <taxon>IRL clade</taxon>
        <taxon>Fabeae</taxon>
        <taxon>Lathyrus</taxon>
    </lineage>
</organism>
<comment type="subcellular location">
    <subcellularLocation>
        <location evidence="1">Nucleus</location>
    </subcellularLocation>
</comment>
<dbReference type="GO" id="GO:0008270">
    <property type="term" value="F:zinc ion binding"/>
    <property type="evidence" value="ECO:0007669"/>
    <property type="project" value="UniProtKB-KW"/>
</dbReference>